<reference evidence="2" key="1">
    <citation type="journal article" date="2013" name="Science">
        <title>The Amborella genome and the evolution of flowering plants.</title>
        <authorList>
            <consortium name="Amborella Genome Project"/>
        </authorList>
    </citation>
    <scope>NUCLEOTIDE SEQUENCE [LARGE SCALE GENOMIC DNA]</scope>
</reference>
<name>W1PN01_AMBTC</name>
<dbReference type="EMBL" id="KI393051">
    <property type="protein sequence ID" value="ERN09091.1"/>
    <property type="molecule type" value="Genomic_DNA"/>
</dbReference>
<keyword evidence="2" id="KW-1185">Reference proteome</keyword>
<gene>
    <name evidence="1" type="ORF">AMTR_s00014p00060170</name>
</gene>
<evidence type="ECO:0000313" key="2">
    <source>
        <dbReference type="Proteomes" id="UP000017836"/>
    </source>
</evidence>
<accession>W1PN01</accession>
<sequence length="81" mass="9479">MGQQREILVVAGSGRWSKDGGYESRWREMRSGRMDQGVVVASGSRDFREGKQQSGWRIWLHKGQQQRWRIQQAGGSCRRWK</sequence>
<organism evidence="1 2">
    <name type="scientific">Amborella trichopoda</name>
    <dbReference type="NCBI Taxonomy" id="13333"/>
    <lineage>
        <taxon>Eukaryota</taxon>
        <taxon>Viridiplantae</taxon>
        <taxon>Streptophyta</taxon>
        <taxon>Embryophyta</taxon>
        <taxon>Tracheophyta</taxon>
        <taxon>Spermatophyta</taxon>
        <taxon>Magnoliopsida</taxon>
        <taxon>Amborellales</taxon>
        <taxon>Amborellaceae</taxon>
        <taxon>Amborella</taxon>
    </lineage>
</organism>
<dbReference type="HOGENOM" id="CLU_2577033_0_0_1"/>
<dbReference type="Gramene" id="ERN09091">
    <property type="protein sequence ID" value="ERN09091"/>
    <property type="gene ID" value="AMTR_s00014p00060170"/>
</dbReference>
<evidence type="ECO:0000313" key="1">
    <source>
        <dbReference type="EMBL" id="ERN09091.1"/>
    </source>
</evidence>
<proteinExistence type="predicted"/>
<dbReference type="Proteomes" id="UP000017836">
    <property type="component" value="Unassembled WGS sequence"/>
</dbReference>
<protein>
    <submittedName>
        <fullName evidence="1">Uncharacterized protein</fullName>
    </submittedName>
</protein>
<dbReference type="AlphaFoldDB" id="W1PN01"/>